<sequence>MGGNSDRLGLLLIFDCIAVILTTFGTTIALSLMGSGFDTNMMIIAGFFVGIKILIMGIGDITGLARRFWAAAIFILVADGIIILVDMMMAFGVSSRLLFINTGADLVLVIIAHLLWQRFYGVPIADLKEKKAWLSGRDHEVEERELDDIYSALSSDEEELSLFDELNAAEWEDTQAVLEEEMIVEEGDSLEDLPPSAITQEIPVGVVQLEESLFDDLVITSDTGIIDLSEVKRADSSDSKDSDESLEPTLSLEEAMDTAPEILVEESVSEKMPIEDGQASILFDEEINEASDLASFETEDVAEEPLVIESEAETSTPVESALFDSEDSLEDGAAPDATDLAELENRLGSLMTEVGTSSRDTTNLKKAVESFKVELEQIDTLSSDDEIAETGNIVRDKLQTIVNKQYLVDEVLDDLIRLSQQINSRIDDLDSMEADLAKRQADIEQRERRIATHRPMDYEDAIITVLPDEVLLDSGESEIIIDEGDLDALQKYLSMHPEI</sequence>
<keyword evidence="1" id="KW-1133">Transmembrane helix</keyword>
<feature type="transmembrane region" description="Helical" evidence="1">
    <location>
        <begin position="41"/>
        <end position="61"/>
    </location>
</feature>
<dbReference type="RefSeq" id="WP_090307579.1">
    <property type="nucleotide sequence ID" value="NZ_FNRK01000012.1"/>
</dbReference>
<dbReference type="OrthoDB" id="1776848at2"/>
<keyword evidence="3" id="KW-1185">Reference proteome</keyword>
<reference evidence="2 3" key="1">
    <citation type="submission" date="2016-10" db="EMBL/GenBank/DDBJ databases">
        <authorList>
            <person name="de Groot N.N."/>
        </authorList>
    </citation>
    <scope>NUCLEOTIDE SEQUENCE [LARGE SCALE GENOMIC DNA]</scope>
    <source>
        <strain evidence="2 3">SR12</strain>
    </source>
</reference>
<protein>
    <submittedName>
        <fullName evidence="2">Uncharacterized protein</fullName>
    </submittedName>
</protein>
<evidence type="ECO:0000256" key="1">
    <source>
        <dbReference type="SAM" id="Phobius"/>
    </source>
</evidence>
<dbReference type="AlphaFoldDB" id="A0A1H4BW27"/>
<gene>
    <name evidence="2" type="ORF">SAMN04515656_112102</name>
</gene>
<keyword evidence="1" id="KW-0812">Transmembrane</keyword>
<proteinExistence type="predicted"/>
<feature type="transmembrane region" description="Helical" evidence="1">
    <location>
        <begin position="97"/>
        <end position="116"/>
    </location>
</feature>
<accession>A0A1H4BW27</accession>
<evidence type="ECO:0000313" key="3">
    <source>
        <dbReference type="Proteomes" id="UP000199394"/>
    </source>
</evidence>
<feature type="transmembrane region" description="Helical" evidence="1">
    <location>
        <begin position="12"/>
        <end position="35"/>
    </location>
</feature>
<keyword evidence="1" id="KW-0472">Membrane</keyword>
<dbReference type="EMBL" id="FNRK01000012">
    <property type="protein sequence ID" value="SEA52042.1"/>
    <property type="molecule type" value="Genomic_DNA"/>
</dbReference>
<feature type="transmembrane region" description="Helical" evidence="1">
    <location>
        <begin position="68"/>
        <end position="91"/>
    </location>
</feature>
<dbReference type="STRING" id="81409.SAMN04515656_112102"/>
<evidence type="ECO:0000313" key="2">
    <source>
        <dbReference type="EMBL" id="SEA52042.1"/>
    </source>
</evidence>
<dbReference type="Proteomes" id="UP000199394">
    <property type="component" value="Unassembled WGS sequence"/>
</dbReference>
<name>A0A1H4BW27_9FIRM</name>
<organism evidence="2 3">
    <name type="scientific">Eubacterium aggregans</name>
    <dbReference type="NCBI Taxonomy" id="81409"/>
    <lineage>
        <taxon>Bacteria</taxon>
        <taxon>Bacillati</taxon>
        <taxon>Bacillota</taxon>
        <taxon>Clostridia</taxon>
        <taxon>Eubacteriales</taxon>
        <taxon>Eubacteriaceae</taxon>
        <taxon>Eubacterium</taxon>
    </lineage>
</organism>